<keyword evidence="3 6" id="KW-0479">Metal-binding</keyword>
<proteinExistence type="predicted"/>
<sequence>MKRYFYAQIIQIEMVSNPRPYIFIMAILLALFGFYNYVIYNTDGYVAVEKLSPVAVKGQQLFQSNRCWSCHQLYGLGGYLGPDLTNVYSTEGKGPNYIKAFLNSGVKSMPQFHFTEEEKDALVEYLKQVDETGIYPNYDAEIEATGWVKIKYRNEE</sequence>
<evidence type="ECO:0000256" key="3">
    <source>
        <dbReference type="ARBA" id="ARBA00022723"/>
    </source>
</evidence>
<gene>
    <name evidence="9" type="ORF">JK629_10780</name>
</gene>
<accession>A0ABX7DSR2</accession>
<keyword evidence="7" id="KW-0812">Transmembrane</keyword>
<dbReference type="Pfam" id="PF13442">
    <property type="entry name" value="Cytochrome_CBB3"/>
    <property type="match status" value="1"/>
</dbReference>
<evidence type="ECO:0000259" key="8">
    <source>
        <dbReference type="PROSITE" id="PS51007"/>
    </source>
</evidence>
<dbReference type="InterPro" id="IPR051811">
    <property type="entry name" value="Cytochrome_c550/c551-like"/>
</dbReference>
<keyword evidence="7" id="KW-1133">Transmembrane helix</keyword>
<organism evidence="9 10">
    <name type="scientific">Aequorivita iocasae</name>
    <dbReference type="NCBI Taxonomy" id="2803865"/>
    <lineage>
        <taxon>Bacteria</taxon>
        <taxon>Pseudomonadati</taxon>
        <taxon>Bacteroidota</taxon>
        <taxon>Flavobacteriia</taxon>
        <taxon>Flavobacteriales</taxon>
        <taxon>Flavobacteriaceae</taxon>
        <taxon>Aequorivita</taxon>
    </lineage>
</organism>
<evidence type="ECO:0000256" key="7">
    <source>
        <dbReference type="SAM" id="Phobius"/>
    </source>
</evidence>
<dbReference type="PANTHER" id="PTHR37823">
    <property type="entry name" value="CYTOCHROME C-553-LIKE"/>
    <property type="match status" value="1"/>
</dbReference>
<keyword evidence="4" id="KW-0249">Electron transport</keyword>
<dbReference type="InterPro" id="IPR036909">
    <property type="entry name" value="Cyt_c-like_dom_sf"/>
</dbReference>
<evidence type="ECO:0000256" key="2">
    <source>
        <dbReference type="ARBA" id="ARBA00022617"/>
    </source>
</evidence>
<feature type="domain" description="Cytochrome c" evidence="8">
    <location>
        <begin position="53"/>
        <end position="130"/>
    </location>
</feature>
<dbReference type="PANTHER" id="PTHR37823:SF1">
    <property type="entry name" value="CYTOCHROME C-553-LIKE"/>
    <property type="match status" value="1"/>
</dbReference>
<dbReference type="InterPro" id="IPR009056">
    <property type="entry name" value="Cyt_c-like_dom"/>
</dbReference>
<reference evidence="9 10" key="1">
    <citation type="submission" date="2021-01" db="EMBL/GenBank/DDBJ databases">
        <title>Aequorivita sp. strain KX20305, a bacterium isolated from the sediment collected at a cold seep field in South China Sea.</title>
        <authorList>
            <person name="Zhang H."/>
            <person name="Li C."/>
        </authorList>
    </citation>
    <scope>NUCLEOTIDE SEQUENCE [LARGE SCALE GENOMIC DNA]</scope>
    <source>
        <strain evidence="9 10">KX20305</strain>
    </source>
</reference>
<dbReference type="SUPFAM" id="SSF46626">
    <property type="entry name" value="Cytochrome c"/>
    <property type="match status" value="1"/>
</dbReference>
<dbReference type="EMBL" id="CP068439">
    <property type="protein sequence ID" value="QQX75814.1"/>
    <property type="molecule type" value="Genomic_DNA"/>
</dbReference>
<evidence type="ECO:0000313" key="9">
    <source>
        <dbReference type="EMBL" id="QQX75814.1"/>
    </source>
</evidence>
<evidence type="ECO:0000256" key="5">
    <source>
        <dbReference type="ARBA" id="ARBA00023004"/>
    </source>
</evidence>
<evidence type="ECO:0000256" key="6">
    <source>
        <dbReference type="PROSITE-ProRule" id="PRU00433"/>
    </source>
</evidence>
<keyword evidence="10" id="KW-1185">Reference proteome</keyword>
<evidence type="ECO:0000256" key="4">
    <source>
        <dbReference type="ARBA" id="ARBA00022982"/>
    </source>
</evidence>
<dbReference type="Gene3D" id="1.10.760.10">
    <property type="entry name" value="Cytochrome c-like domain"/>
    <property type="match status" value="1"/>
</dbReference>
<keyword evidence="1" id="KW-0813">Transport</keyword>
<feature type="transmembrane region" description="Helical" evidence="7">
    <location>
        <begin position="21"/>
        <end position="40"/>
    </location>
</feature>
<evidence type="ECO:0000313" key="10">
    <source>
        <dbReference type="Proteomes" id="UP000629420"/>
    </source>
</evidence>
<dbReference type="Proteomes" id="UP000629420">
    <property type="component" value="Chromosome"/>
</dbReference>
<protein>
    <submittedName>
        <fullName evidence="9">Cytochrome c</fullName>
    </submittedName>
</protein>
<keyword evidence="7" id="KW-0472">Membrane</keyword>
<dbReference type="PROSITE" id="PS51007">
    <property type="entry name" value="CYTC"/>
    <property type="match status" value="1"/>
</dbReference>
<keyword evidence="5 6" id="KW-0408">Iron</keyword>
<keyword evidence="2 6" id="KW-0349">Heme</keyword>
<evidence type="ECO:0000256" key="1">
    <source>
        <dbReference type="ARBA" id="ARBA00022448"/>
    </source>
</evidence>
<name>A0ABX7DSR2_9FLAO</name>